<dbReference type="InterPro" id="IPR006260">
    <property type="entry name" value="TonB/TolA_C"/>
</dbReference>
<evidence type="ECO:0000256" key="6">
    <source>
        <dbReference type="SAM" id="Phobius"/>
    </source>
</evidence>
<name>A0ABR7CJX5_9BACT</name>
<feature type="compositionally biased region" description="Pro residues" evidence="5">
    <location>
        <begin position="7"/>
        <end position="24"/>
    </location>
</feature>
<keyword evidence="8" id="KW-1185">Reference proteome</keyword>
<comment type="caution">
    <text evidence="7">The sequence shown here is derived from an EMBL/GenBank/DDBJ whole genome shotgun (WGS) entry which is preliminary data.</text>
</comment>
<reference evidence="7 8" key="1">
    <citation type="submission" date="2020-08" db="EMBL/GenBank/DDBJ databases">
        <title>Genome public.</title>
        <authorList>
            <person name="Liu C."/>
            <person name="Sun Q."/>
        </authorList>
    </citation>
    <scope>NUCLEOTIDE SEQUENCE [LARGE SCALE GENOMIC DNA]</scope>
    <source>
        <strain evidence="7 8">New-7</strain>
    </source>
</reference>
<dbReference type="RefSeq" id="WP_172970746.1">
    <property type="nucleotide sequence ID" value="NZ_JACOOK010000001.1"/>
</dbReference>
<keyword evidence="3 6" id="KW-1133">Transmembrane helix</keyword>
<evidence type="ECO:0000313" key="7">
    <source>
        <dbReference type="EMBL" id="MBC5615959.1"/>
    </source>
</evidence>
<feature type="transmembrane region" description="Helical" evidence="6">
    <location>
        <begin position="42"/>
        <end position="62"/>
    </location>
</feature>
<keyword evidence="2 6" id="KW-0812">Transmembrane</keyword>
<evidence type="ECO:0000256" key="3">
    <source>
        <dbReference type="ARBA" id="ARBA00022989"/>
    </source>
</evidence>
<dbReference type="SUPFAM" id="SSF74653">
    <property type="entry name" value="TolA/TonB C-terminal domain"/>
    <property type="match status" value="1"/>
</dbReference>
<evidence type="ECO:0000256" key="1">
    <source>
        <dbReference type="ARBA" id="ARBA00004167"/>
    </source>
</evidence>
<comment type="subcellular location">
    <subcellularLocation>
        <location evidence="1">Membrane</location>
        <topology evidence="1">Single-pass membrane protein</topology>
    </subcellularLocation>
</comment>
<sequence>MQETSKPAPPARPVPPNVRPPRPRLPFEKGPTDLGSWAYEHRVGLCCMIIAYLAFGIVFVSVKIAMNQERVEGAMYIDLTDMQQALETLQQQVPEQQDEGDDFSNVKNRISDENGRSESVGRTTASTAGGGASSSKSIADFMEGLDEEAAAVAGRVKASQDAFAKGRREEQEMIARSKAQREAKEGEKESGVKQKGSVLISYWLPGRRDVSLYMPAYQCEGGGEVTVNITVNRNGKVVSASMKESSTNSSCINDMAILAARNSRFNVDDTGSDKQSGTITYIFVPQ</sequence>
<evidence type="ECO:0000313" key="8">
    <source>
        <dbReference type="Proteomes" id="UP000636891"/>
    </source>
</evidence>
<keyword evidence="4 6" id="KW-0472">Membrane</keyword>
<protein>
    <submittedName>
        <fullName evidence="7">Energy transducer TonB</fullName>
    </submittedName>
</protein>
<dbReference type="EMBL" id="JACOOK010000001">
    <property type="protein sequence ID" value="MBC5615959.1"/>
    <property type="molecule type" value="Genomic_DNA"/>
</dbReference>
<dbReference type="NCBIfam" id="TIGR01352">
    <property type="entry name" value="tonB_Cterm"/>
    <property type="match status" value="1"/>
</dbReference>
<organism evidence="7 8">
    <name type="scientific">Alistipes hominis</name>
    <dbReference type="NCBI Taxonomy" id="2763015"/>
    <lineage>
        <taxon>Bacteria</taxon>
        <taxon>Pseudomonadati</taxon>
        <taxon>Bacteroidota</taxon>
        <taxon>Bacteroidia</taxon>
        <taxon>Bacteroidales</taxon>
        <taxon>Rikenellaceae</taxon>
        <taxon>Alistipes</taxon>
    </lineage>
</organism>
<feature type="region of interest" description="Disordered" evidence="5">
    <location>
        <begin position="94"/>
        <end position="134"/>
    </location>
</feature>
<dbReference type="Proteomes" id="UP000636891">
    <property type="component" value="Unassembled WGS sequence"/>
</dbReference>
<evidence type="ECO:0000256" key="5">
    <source>
        <dbReference type="SAM" id="MobiDB-lite"/>
    </source>
</evidence>
<accession>A0ABR7CJX5</accession>
<feature type="region of interest" description="Disordered" evidence="5">
    <location>
        <begin position="1"/>
        <end position="29"/>
    </location>
</feature>
<evidence type="ECO:0000256" key="2">
    <source>
        <dbReference type="ARBA" id="ARBA00022692"/>
    </source>
</evidence>
<proteinExistence type="predicted"/>
<gene>
    <name evidence="7" type="ORF">H8S08_02855</name>
</gene>
<evidence type="ECO:0000256" key="4">
    <source>
        <dbReference type="ARBA" id="ARBA00023136"/>
    </source>
</evidence>